<proteinExistence type="predicted"/>
<dbReference type="AlphaFoldDB" id="A0A4S4KDE5"/>
<dbReference type="Proteomes" id="UP000309038">
    <property type="component" value="Unassembled WGS sequence"/>
</dbReference>
<dbReference type="EMBL" id="SGPJ01000270">
    <property type="protein sequence ID" value="THG96013.1"/>
    <property type="molecule type" value="Genomic_DNA"/>
</dbReference>
<sequence>MKHAAITKEDHKVSKEDMLDYISRAGQLLKALQKFNMQQDKVLETEIKDCLDEIQKEGRGGSTKLLKSLKNAIKFLATSNEIAQVTLAIEQTLEEMNNINLDAILDALKDIDIGDLEWEEGIENYRNHTVEQALAELGLTQNLFPSFNQYCNMNRCVDAWSAEWDQFLKDPESIKEAIIPRWHQVIGVRKMVDMFIDESPLLLMDQVGIDKRKFRKGNIPKRPSVIVVPTALLSQ</sequence>
<name>A0A4S4KDE5_9APHY</name>
<keyword evidence="2" id="KW-1185">Reference proteome</keyword>
<organism evidence="1 2">
    <name type="scientific">Hermanssonia centrifuga</name>
    <dbReference type="NCBI Taxonomy" id="98765"/>
    <lineage>
        <taxon>Eukaryota</taxon>
        <taxon>Fungi</taxon>
        <taxon>Dikarya</taxon>
        <taxon>Basidiomycota</taxon>
        <taxon>Agaricomycotina</taxon>
        <taxon>Agaricomycetes</taxon>
        <taxon>Polyporales</taxon>
        <taxon>Meruliaceae</taxon>
        <taxon>Hermanssonia</taxon>
    </lineage>
</organism>
<gene>
    <name evidence="1" type="ORF">EW026_g5741</name>
</gene>
<accession>A0A4S4KDE5</accession>
<protein>
    <submittedName>
        <fullName evidence="1">Uncharacterized protein</fullName>
    </submittedName>
</protein>
<reference evidence="1 2" key="1">
    <citation type="submission" date="2019-02" db="EMBL/GenBank/DDBJ databases">
        <title>Genome sequencing of the rare red list fungi Phlebia centrifuga.</title>
        <authorList>
            <person name="Buettner E."/>
            <person name="Kellner H."/>
        </authorList>
    </citation>
    <scope>NUCLEOTIDE SEQUENCE [LARGE SCALE GENOMIC DNA]</scope>
    <source>
        <strain evidence="1 2">DSM 108282</strain>
    </source>
</reference>
<evidence type="ECO:0000313" key="1">
    <source>
        <dbReference type="EMBL" id="THG96013.1"/>
    </source>
</evidence>
<evidence type="ECO:0000313" key="2">
    <source>
        <dbReference type="Proteomes" id="UP000309038"/>
    </source>
</evidence>
<comment type="caution">
    <text evidence="1">The sequence shown here is derived from an EMBL/GenBank/DDBJ whole genome shotgun (WGS) entry which is preliminary data.</text>
</comment>